<evidence type="ECO:0000313" key="3">
    <source>
        <dbReference type="Proteomes" id="UP000265618"/>
    </source>
</evidence>
<dbReference type="AlphaFoldDB" id="A0A9K3D6M3"/>
<organism evidence="2 3">
    <name type="scientific">Kipferlia bialata</name>
    <dbReference type="NCBI Taxonomy" id="797122"/>
    <lineage>
        <taxon>Eukaryota</taxon>
        <taxon>Metamonada</taxon>
        <taxon>Carpediemonas-like organisms</taxon>
        <taxon>Kipferlia</taxon>
    </lineage>
</organism>
<reference evidence="2 3" key="1">
    <citation type="journal article" date="2018" name="PLoS ONE">
        <title>The draft genome of Kipferlia bialata reveals reductive genome evolution in fornicate parasites.</title>
        <authorList>
            <person name="Tanifuji G."/>
            <person name="Takabayashi S."/>
            <person name="Kume K."/>
            <person name="Takagi M."/>
            <person name="Nakayama T."/>
            <person name="Kamikawa R."/>
            <person name="Inagaki Y."/>
            <person name="Hashimoto T."/>
        </authorList>
    </citation>
    <scope>NUCLEOTIDE SEQUENCE [LARGE SCALE GENOMIC DNA]</scope>
    <source>
        <strain evidence="2">NY0173</strain>
    </source>
</reference>
<feature type="compositionally biased region" description="Basic and acidic residues" evidence="1">
    <location>
        <begin position="102"/>
        <end position="115"/>
    </location>
</feature>
<evidence type="ECO:0000313" key="2">
    <source>
        <dbReference type="EMBL" id="GIQ89121.1"/>
    </source>
</evidence>
<accession>A0A9K3D6M3</accession>
<proteinExistence type="predicted"/>
<feature type="compositionally biased region" description="Basic and acidic residues" evidence="1">
    <location>
        <begin position="184"/>
        <end position="197"/>
    </location>
</feature>
<feature type="region of interest" description="Disordered" evidence="1">
    <location>
        <begin position="249"/>
        <end position="280"/>
    </location>
</feature>
<comment type="caution">
    <text evidence="2">The sequence shown here is derived from an EMBL/GenBank/DDBJ whole genome shotgun (WGS) entry which is preliminary data.</text>
</comment>
<feature type="compositionally biased region" description="Basic and acidic residues" evidence="1">
    <location>
        <begin position="133"/>
        <end position="147"/>
    </location>
</feature>
<feature type="region of interest" description="Disordered" evidence="1">
    <location>
        <begin position="184"/>
        <end position="216"/>
    </location>
</feature>
<name>A0A9K3D6M3_9EUKA</name>
<dbReference type="EMBL" id="BDIP01004710">
    <property type="protein sequence ID" value="GIQ89121.1"/>
    <property type="molecule type" value="Genomic_DNA"/>
</dbReference>
<keyword evidence="3" id="KW-1185">Reference proteome</keyword>
<protein>
    <submittedName>
        <fullName evidence="2">Uncharacterized protein</fullName>
    </submittedName>
</protein>
<feature type="compositionally biased region" description="Basic residues" evidence="1">
    <location>
        <begin position="260"/>
        <end position="280"/>
    </location>
</feature>
<feature type="compositionally biased region" description="Polar residues" evidence="1">
    <location>
        <begin position="148"/>
        <end position="157"/>
    </location>
</feature>
<gene>
    <name evidence="2" type="ORF">KIPB_011520</name>
</gene>
<evidence type="ECO:0000256" key="1">
    <source>
        <dbReference type="SAM" id="MobiDB-lite"/>
    </source>
</evidence>
<sequence length="280" mass="31657">SVSAMTALSLAGSPAPSRGTPTVKRSNGPPRGTTQRQGERVSSRGPAARGGEREDVRETKRERESPHTAREGGREREREVEVERETARQRDSRLTMGKLRNSRGEGEREGERETEGGSLLFPSPIVKMMESSRVMEREREREADRLRQSSLMRSPQPSLDGMSFVERERERERLVESALERETARVFGEESHGDSQRETPYGRALTSSDIGVRSVPRGYSTSLRRITRVGTEPCERGWDRAQVLREAKIQVKDIPISRQTRSRAASRSRQTRSRAASRSR</sequence>
<feature type="compositionally biased region" description="Basic and acidic residues" evidence="1">
    <location>
        <begin position="50"/>
        <end position="93"/>
    </location>
</feature>
<feature type="non-terminal residue" evidence="2">
    <location>
        <position position="1"/>
    </location>
</feature>
<feature type="region of interest" description="Disordered" evidence="1">
    <location>
        <begin position="1"/>
        <end position="168"/>
    </location>
</feature>
<dbReference type="Proteomes" id="UP000265618">
    <property type="component" value="Unassembled WGS sequence"/>
</dbReference>